<feature type="transmembrane region" description="Helical" evidence="1">
    <location>
        <begin position="173"/>
        <end position="196"/>
    </location>
</feature>
<feature type="transmembrane region" description="Helical" evidence="1">
    <location>
        <begin position="69"/>
        <end position="87"/>
    </location>
</feature>
<evidence type="ECO:0000313" key="3">
    <source>
        <dbReference type="Proteomes" id="UP000007879"/>
    </source>
</evidence>
<dbReference type="AlphaFoldDB" id="A0A1X7U3G2"/>
<protein>
    <recommendedName>
        <fullName evidence="4">MARVEL domain-containing protein</fullName>
    </recommendedName>
</protein>
<evidence type="ECO:0000256" key="1">
    <source>
        <dbReference type="SAM" id="Phobius"/>
    </source>
</evidence>
<gene>
    <name evidence="2" type="primary">109584878</name>
</gene>
<dbReference type="KEGG" id="aqu:109584878"/>
<evidence type="ECO:0000313" key="2">
    <source>
        <dbReference type="EnsemblMetazoa" id="Aqu2.1.22203_001"/>
    </source>
</evidence>
<keyword evidence="1" id="KW-0472">Membrane</keyword>
<reference evidence="2" key="2">
    <citation type="submission" date="2017-05" db="UniProtKB">
        <authorList>
            <consortium name="EnsemblMetazoa"/>
        </authorList>
    </citation>
    <scope>IDENTIFICATION</scope>
</reference>
<reference evidence="3" key="1">
    <citation type="journal article" date="2010" name="Nature">
        <title>The Amphimedon queenslandica genome and the evolution of animal complexity.</title>
        <authorList>
            <person name="Srivastava M."/>
            <person name="Simakov O."/>
            <person name="Chapman J."/>
            <person name="Fahey B."/>
            <person name="Gauthier M.E."/>
            <person name="Mitros T."/>
            <person name="Richards G.S."/>
            <person name="Conaco C."/>
            <person name="Dacre M."/>
            <person name="Hellsten U."/>
            <person name="Larroux C."/>
            <person name="Putnam N.H."/>
            <person name="Stanke M."/>
            <person name="Adamska M."/>
            <person name="Darling A."/>
            <person name="Degnan S.M."/>
            <person name="Oakley T.H."/>
            <person name="Plachetzki D.C."/>
            <person name="Zhai Y."/>
            <person name="Adamski M."/>
            <person name="Calcino A."/>
            <person name="Cummins S.F."/>
            <person name="Goodstein D.M."/>
            <person name="Harris C."/>
            <person name="Jackson D.J."/>
            <person name="Leys S.P."/>
            <person name="Shu S."/>
            <person name="Woodcroft B.J."/>
            <person name="Vervoort M."/>
            <person name="Kosik K.S."/>
            <person name="Manning G."/>
            <person name="Degnan B.M."/>
            <person name="Rokhsar D.S."/>
        </authorList>
    </citation>
    <scope>NUCLEOTIDE SEQUENCE [LARGE SCALE GENOMIC DNA]</scope>
</reference>
<dbReference type="EnsemblMetazoa" id="XM_020000773.1">
    <property type="protein sequence ID" value="XP_019856332.1"/>
    <property type="gene ID" value="LOC109584878"/>
</dbReference>
<dbReference type="Proteomes" id="UP000007879">
    <property type="component" value="Unassembled WGS sequence"/>
</dbReference>
<sequence>MPNAEIIKQILSVVPLAVLLLSLGAAGTSLGLLQANINNGMRSRCNFFISYTQAMDSSLVNYNEPTCKLSIASATIATICLALLTAIELIRVSFHINVKTSIAKIIQVGIYVGSILFLFITTIVVSAGWGKTCATYNNLSRTGITPNSYFKINCNGPQHSYGYGPYPPNGADFIAAAVFACVSAVLAAGALCYCIVKQMRSKDHDNELTPTN</sequence>
<keyword evidence="1" id="KW-1133">Transmembrane helix</keyword>
<keyword evidence="3" id="KW-1185">Reference proteome</keyword>
<accession>A0A1X7U3G2</accession>
<keyword evidence="1" id="KW-0812">Transmembrane</keyword>
<proteinExistence type="predicted"/>
<name>A0A1X7U3G2_AMPQE</name>
<dbReference type="EnsemblMetazoa" id="Aqu2.1.22203_001">
    <property type="protein sequence ID" value="Aqu2.1.22203_001"/>
    <property type="gene ID" value="Aqu2.1.22203"/>
</dbReference>
<dbReference type="InParanoid" id="A0A1X7U3G2"/>
<organism evidence="2">
    <name type="scientific">Amphimedon queenslandica</name>
    <name type="common">Sponge</name>
    <dbReference type="NCBI Taxonomy" id="400682"/>
    <lineage>
        <taxon>Eukaryota</taxon>
        <taxon>Metazoa</taxon>
        <taxon>Porifera</taxon>
        <taxon>Demospongiae</taxon>
        <taxon>Heteroscleromorpha</taxon>
        <taxon>Haplosclerida</taxon>
        <taxon>Niphatidae</taxon>
        <taxon>Amphimedon</taxon>
    </lineage>
</organism>
<evidence type="ECO:0008006" key="4">
    <source>
        <dbReference type="Google" id="ProtNLM"/>
    </source>
</evidence>
<feature type="transmembrane region" description="Helical" evidence="1">
    <location>
        <begin position="108"/>
        <end position="129"/>
    </location>
</feature>